<dbReference type="Gene3D" id="3.30.300.20">
    <property type="match status" value="1"/>
</dbReference>
<dbReference type="Proteomes" id="UP000000323">
    <property type="component" value="Chromosome 1"/>
</dbReference>
<name>D1CDN8_THET1</name>
<dbReference type="NCBIfam" id="TIGR03562">
    <property type="entry name" value="osmo_induc_OsmC"/>
    <property type="match status" value="1"/>
</dbReference>
<dbReference type="SUPFAM" id="SSF82784">
    <property type="entry name" value="OsmC-like"/>
    <property type="match status" value="1"/>
</dbReference>
<gene>
    <name evidence="1" type="ordered locus">Tter_0122</name>
</gene>
<dbReference type="GO" id="GO:0004601">
    <property type="term" value="F:peroxidase activity"/>
    <property type="evidence" value="ECO:0007669"/>
    <property type="project" value="InterPro"/>
</dbReference>
<sequence>MATAQSKAHVDWSGDLLQGNGQVSVGSGSFGPLPISWRTRTERGGGGTSPEELIAAAHAGCYAMALSNTLAKHGSPPENLSVDATCNFEFGEGGARITSIDLNVTGRVPGLSEEEFKSIAEEAEKGCPVSNALRNNVDIRLNAQLA</sequence>
<proteinExistence type="predicted"/>
<dbReference type="EMBL" id="CP001825">
    <property type="protein sequence ID" value="ACZ41044.1"/>
    <property type="molecule type" value="Genomic_DNA"/>
</dbReference>
<dbReference type="Pfam" id="PF02566">
    <property type="entry name" value="OsmC"/>
    <property type="match status" value="1"/>
</dbReference>
<dbReference type="STRING" id="525904.Tter_0122"/>
<dbReference type="HOGENOM" id="CLU_106355_1_0_0"/>
<reference evidence="2" key="1">
    <citation type="journal article" date="2010" name="Stand. Genomic Sci.">
        <title>Complete genome sequence of 'Thermobaculum terrenum' type strain (YNP1).</title>
        <authorList>
            <person name="Kiss H."/>
            <person name="Cleland D."/>
            <person name="Lapidus A."/>
            <person name="Lucas S."/>
            <person name="Glavina Del Rio T."/>
            <person name="Nolan M."/>
            <person name="Tice H."/>
            <person name="Han C."/>
            <person name="Goodwin L."/>
            <person name="Pitluck S."/>
            <person name="Liolios K."/>
            <person name="Ivanova N."/>
            <person name="Mavromatis K."/>
            <person name="Ovchinnikova G."/>
            <person name="Pati A."/>
            <person name="Chen A."/>
            <person name="Palaniappan K."/>
            <person name="Land M."/>
            <person name="Hauser L."/>
            <person name="Chang Y."/>
            <person name="Jeffries C."/>
            <person name="Lu M."/>
            <person name="Brettin T."/>
            <person name="Detter J."/>
            <person name="Goker M."/>
            <person name="Tindall B."/>
            <person name="Beck B."/>
            <person name="McDermott T."/>
            <person name="Woyke T."/>
            <person name="Bristow J."/>
            <person name="Eisen J."/>
            <person name="Markowitz V."/>
            <person name="Hugenholtz P."/>
            <person name="Kyrpides N."/>
            <person name="Klenk H."/>
            <person name="Cheng J."/>
        </authorList>
    </citation>
    <scope>NUCLEOTIDE SEQUENCE [LARGE SCALE GENOMIC DNA]</scope>
    <source>
        <strain evidence="2">ATCC BAA-798 / YNP1</strain>
    </source>
</reference>
<dbReference type="InterPro" id="IPR019904">
    <property type="entry name" value="Peroxiredoxin_OsmC"/>
</dbReference>
<dbReference type="PANTHER" id="PTHR42830:SF1">
    <property type="entry name" value="OSMOTICALLY INDUCIBLE FAMILY PROTEIN"/>
    <property type="match status" value="1"/>
</dbReference>
<dbReference type="InterPro" id="IPR003718">
    <property type="entry name" value="OsmC/Ohr_fam"/>
</dbReference>
<accession>D1CDN8</accession>
<dbReference type="InterPro" id="IPR036102">
    <property type="entry name" value="OsmC/Ohrsf"/>
</dbReference>
<keyword evidence="2" id="KW-1185">Reference proteome</keyword>
<dbReference type="GO" id="GO:0006979">
    <property type="term" value="P:response to oxidative stress"/>
    <property type="evidence" value="ECO:0007669"/>
    <property type="project" value="InterPro"/>
</dbReference>
<evidence type="ECO:0000313" key="1">
    <source>
        <dbReference type="EMBL" id="ACZ41044.1"/>
    </source>
</evidence>
<dbReference type="AlphaFoldDB" id="D1CDN8"/>
<dbReference type="KEGG" id="ttr:Tter_0122"/>
<protein>
    <submittedName>
        <fullName evidence="1">OsmC family protein</fullName>
    </submittedName>
</protein>
<dbReference type="eggNOG" id="COG1764">
    <property type="taxonomic scope" value="Bacteria"/>
</dbReference>
<dbReference type="PANTHER" id="PTHR42830">
    <property type="entry name" value="OSMOTICALLY INDUCIBLE FAMILY PROTEIN"/>
    <property type="match status" value="1"/>
</dbReference>
<dbReference type="InterPro" id="IPR015946">
    <property type="entry name" value="KH_dom-like_a/b"/>
</dbReference>
<evidence type="ECO:0000313" key="2">
    <source>
        <dbReference type="Proteomes" id="UP000000323"/>
    </source>
</evidence>
<dbReference type="InterPro" id="IPR052707">
    <property type="entry name" value="OsmC_Ohr_Peroxiredoxin"/>
</dbReference>
<dbReference type="RefSeq" id="WP_012874079.1">
    <property type="nucleotide sequence ID" value="NC_013525.1"/>
</dbReference>
<dbReference type="OrthoDB" id="9807532at2"/>
<organism evidence="1 2">
    <name type="scientific">Thermobaculum terrenum (strain ATCC BAA-798 / CCMEE 7001 / YNP1)</name>
    <dbReference type="NCBI Taxonomy" id="525904"/>
    <lineage>
        <taxon>Bacteria</taxon>
        <taxon>Bacillati</taxon>
        <taxon>Chloroflexota</taxon>
        <taxon>Chloroflexia</taxon>
        <taxon>Candidatus Thermobaculales</taxon>
        <taxon>Candidatus Thermobaculaceae</taxon>
        <taxon>Thermobaculum</taxon>
    </lineage>
</organism>